<comment type="caution">
    <text evidence="5">Lacks conserved residue(s) required for the propagation of feature annotation.</text>
</comment>
<organism evidence="8 9">
    <name type="scientific">Clunio marinus</name>
    <dbReference type="NCBI Taxonomy" id="568069"/>
    <lineage>
        <taxon>Eukaryota</taxon>
        <taxon>Metazoa</taxon>
        <taxon>Ecdysozoa</taxon>
        <taxon>Arthropoda</taxon>
        <taxon>Hexapoda</taxon>
        <taxon>Insecta</taxon>
        <taxon>Pterygota</taxon>
        <taxon>Neoptera</taxon>
        <taxon>Endopterygota</taxon>
        <taxon>Diptera</taxon>
        <taxon>Nematocera</taxon>
        <taxon>Chironomoidea</taxon>
        <taxon>Chironomidae</taxon>
        <taxon>Clunio</taxon>
    </lineage>
</organism>
<gene>
    <name evidence="8" type="ORF">CLUMA_CG006898</name>
</gene>
<proteinExistence type="predicted"/>
<evidence type="ECO:0000256" key="4">
    <source>
        <dbReference type="ARBA" id="ARBA00022824"/>
    </source>
</evidence>
<dbReference type="InterPro" id="IPR011030">
    <property type="entry name" value="Lipovitellin_superhlx_dom"/>
</dbReference>
<evidence type="ECO:0000256" key="5">
    <source>
        <dbReference type="PROSITE-ProRule" id="PRU00557"/>
    </source>
</evidence>
<dbReference type="PANTHER" id="PTHR13024">
    <property type="entry name" value="MICROSOMAL TRIGLYCERIDE TRANSFER PROTEIN, LARGE SUBUNIT"/>
    <property type="match status" value="1"/>
</dbReference>
<dbReference type="PANTHER" id="PTHR13024:SF0">
    <property type="entry name" value="MICROSOMAL TRIACYLGLYCEROL TRANSFER PROTEIN"/>
    <property type="match status" value="1"/>
</dbReference>
<dbReference type="GO" id="GO:0008289">
    <property type="term" value="F:lipid binding"/>
    <property type="evidence" value="ECO:0007669"/>
    <property type="project" value="InterPro"/>
</dbReference>
<dbReference type="SUPFAM" id="SSF48431">
    <property type="entry name" value="Lipovitellin-phosvitin complex, superhelical domain"/>
    <property type="match status" value="1"/>
</dbReference>
<feature type="chain" id="PRO_5013198764" evidence="6">
    <location>
        <begin position="23"/>
        <end position="811"/>
    </location>
</feature>
<dbReference type="GO" id="GO:0005794">
    <property type="term" value="C:Golgi apparatus"/>
    <property type="evidence" value="ECO:0007669"/>
    <property type="project" value="TreeGrafter"/>
</dbReference>
<dbReference type="Proteomes" id="UP000183832">
    <property type="component" value="Unassembled WGS sequence"/>
</dbReference>
<dbReference type="InterPro" id="IPR015816">
    <property type="entry name" value="Vitellinogen_b-sht_N"/>
</dbReference>
<dbReference type="AlphaFoldDB" id="A0A1J1HZA1"/>
<evidence type="ECO:0000256" key="6">
    <source>
        <dbReference type="SAM" id="SignalP"/>
    </source>
</evidence>
<feature type="signal peptide" evidence="6">
    <location>
        <begin position="1"/>
        <end position="22"/>
    </location>
</feature>
<feature type="non-terminal residue" evidence="8">
    <location>
        <position position="811"/>
    </location>
</feature>
<keyword evidence="4" id="KW-0256">Endoplasmic reticulum</keyword>
<dbReference type="GO" id="GO:0016323">
    <property type="term" value="C:basolateral plasma membrane"/>
    <property type="evidence" value="ECO:0007669"/>
    <property type="project" value="TreeGrafter"/>
</dbReference>
<dbReference type="Gene3D" id="1.25.10.20">
    <property type="entry name" value="Vitellinogen, superhelical"/>
    <property type="match status" value="1"/>
</dbReference>
<feature type="domain" description="Vitellogenin" evidence="7">
    <location>
        <begin position="1"/>
        <end position="587"/>
    </location>
</feature>
<comment type="subcellular location">
    <subcellularLocation>
        <location evidence="1">Endoplasmic reticulum</location>
    </subcellularLocation>
</comment>
<name>A0A1J1HZA1_9DIPT</name>
<dbReference type="OrthoDB" id="5865932at2759"/>
<dbReference type="GO" id="GO:0005548">
    <property type="term" value="F:phospholipid transporter activity"/>
    <property type="evidence" value="ECO:0007669"/>
    <property type="project" value="InterPro"/>
</dbReference>
<evidence type="ECO:0000313" key="9">
    <source>
        <dbReference type="Proteomes" id="UP000183832"/>
    </source>
</evidence>
<evidence type="ECO:0000256" key="2">
    <source>
        <dbReference type="ARBA" id="ARBA00022448"/>
    </source>
</evidence>
<reference evidence="8 9" key="1">
    <citation type="submission" date="2015-04" db="EMBL/GenBank/DDBJ databases">
        <authorList>
            <person name="Syromyatnikov M.Y."/>
            <person name="Popov V.N."/>
        </authorList>
    </citation>
    <scope>NUCLEOTIDE SEQUENCE [LARGE SCALE GENOMIC DNA]</scope>
</reference>
<dbReference type="EMBL" id="CVRI01000037">
    <property type="protein sequence ID" value="CRK93357.1"/>
    <property type="molecule type" value="Genomic_DNA"/>
</dbReference>
<keyword evidence="3 6" id="KW-0732">Signal</keyword>
<dbReference type="InterPro" id="IPR001747">
    <property type="entry name" value="Vitellogenin_N"/>
</dbReference>
<keyword evidence="9" id="KW-1185">Reference proteome</keyword>
<keyword evidence="2" id="KW-0813">Transport</keyword>
<evidence type="ECO:0000256" key="3">
    <source>
        <dbReference type="ARBA" id="ARBA00022729"/>
    </source>
</evidence>
<dbReference type="Gene3D" id="2.30.230.10">
    <property type="entry name" value="Lipovitellin, beta-sheet shell regions, chain A"/>
    <property type="match status" value="1"/>
</dbReference>
<accession>A0A1J1HZA1</accession>
<evidence type="ECO:0000256" key="1">
    <source>
        <dbReference type="ARBA" id="ARBA00004240"/>
    </source>
</evidence>
<evidence type="ECO:0000313" key="8">
    <source>
        <dbReference type="EMBL" id="CRK93357.1"/>
    </source>
</evidence>
<dbReference type="InterPro" id="IPR039988">
    <property type="entry name" value="MTTP"/>
</dbReference>
<dbReference type="PROSITE" id="PS51211">
    <property type="entry name" value="VITELLOGENIN"/>
    <property type="match status" value="1"/>
</dbReference>
<evidence type="ECO:0000259" key="7">
    <source>
        <dbReference type="PROSITE" id="PS51211"/>
    </source>
</evidence>
<dbReference type="Pfam" id="PF19444">
    <property type="entry name" value="MTP_lip_bd"/>
    <property type="match status" value="1"/>
</dbReference>
<dbReference type="InterPro" id="IPR045811">
    <property type="entry name" value="MTP_lip-bd"/>
</dbReference>
<dbReference type="STRING" id="568069.A0A1J1HZA1"/>
<dbReference type="GO" id="GO:0005783">
    <property type="term" value="C:endoplasmic reticulum"/>
    <property type="evidence" value="ECO:0007669"/>
    <property type="project" value="UniProtKB-SubCell"/>
</dbReference>
<protein>
    <submittedName>
        <fullName evidence="8">CLUMA_CG006898, isoform A</fullName>
    </submittedName>
</protein>
<sequence>MNSKIILLGFLISFGSVLVADGFEIGREEKFSFINDVSLYSQRTSEQPLNYRISASIKIGSVWANQEDENLLRFVIYSPELHLEKSKDDSTQEDDISGTCQVRYVSKSSTKYMKHKSDCWNDFEIRERLEKPLGVSNRLTRVGVITVSADGHLESIHSTDHHKFSVNAYPNVGFVVGSLSFLKSDGEFNECNILKEKHFNETLKHLGDVEETTLLPTKPDLHETENMSLVKLVKENKKNLIKENVGKSISAQTLLQLVSNGRKTKTDDFIRILNARSTQEIRGQLMDLLGAVQTEESHEAFSKTFNLSSSEDFNDIERYLQSLAVGIRPEESVIRDLLVTLKVDEIESEKLKDTLVQTVSSMAQKFSQTPQQDYESHVVVDVKNFLMKSINKCSDNNCKVIYIRGLQNLQSPDTVDKLINMALNYPNQISVAAMKALRKFKTEYLSLEHQMKLKKIFFQRFKKFDSSARTLALDILLELKHDLNDLLELIAYLKSNDSAYEIKQYMVQKLRMKSENCPRFNEILKIVLSREPQINNWNVFGGLKGLSTALIRQFSQQPSFNGSLLSVQEIKGGVLKRGNFDLLMRTTDEEISLFSLGIFASGLSSFISSSGEEETDGDEEETATAGMELAIQGAQMRPLTFFTGQGELMGHVWSGTASQPTTAYQGTTILQDHQQIISLNNGAFIDFSALGAISIDLNGKFEISLWYKNANSEVVQSTGVALSTSLNVKSSMISTSINLEVDEEPQINLSSKVDFSSKTAICIQLSQQNSQVIQTIKQSIQIPKEKSSNVFKKHTIYRFKIPSYSHVINRK</sequence>
<dbReference type="GO" id="GO:0042157">
    <property type="term" value="P:lipoprotein metabolic process"/>
    <property type="evidence" value="ECO:0007669"/>
    <property type="project" value="TreeGrafter"/>
</dbReference>